<organism evidence="6 7">
    <name type="scientific">Catenovulum sediminis</name>
    <dbReference type="NCBI Taxonomy" id="1740262"/>
    <lineage>
        <taxon>Bacteria</taxon>
        <taxon>Pseudomonadati</taxon>
        <taxon>Pseudomonadota</taxon>
        <taxon>Gammaproteobacteria</taxon>
        <taxon>Alteromonadales</taxon>
        <taxon>Alteromonadaceae</taxon>
        <taxon>Catenovulum</taxon>
    </lineage>
</organism>
<dbReference type="InterPro" id="IPR018490">
    <property type="entry name" value="cNMP-bd_dom_sf"/>
</dbReference>
<dbReference type="Gene3D" id="2.60.120.10">
    <property type="entry name" value="Jelly Rolls"/>
    <property type="match status" value="1"/>
</dbReference>
<dbReference type="PANTHER" id="PTHR24567">
    <property type="entry name" value="CRP FAMILY TRANSCRIPTIONAL REGULATORY PROTEIN"/>
    <property type="match status" value="1"/>
</dbReference>
<dbReference type="InterPro" id="IPR050397">
    <property type="entry name" value="Env_Response_Regulators"/>
</dbReference>
<sequence>MPKADIVNNTIKCQNCSISQLCIPYSLNNNELKQLDNIIERKRPLQKGQHIVNSGDAFSALYAVRSGSFKSYITSRKGEEQITSFHLPGDIIGFDAIRNTQHPSSSIALETSMVCEIPYATLDTLTSEMPALRQQILRLMSNEISFDQDLFFLLSKKTAEERLATFIVQLSNRFRSRGLSAFEFKLSMTRGEIGNHLGLTVETISRLLNRFKKANLLEINGKYIKIINLEKLTDIANLLT</sequence>
<dbReference type="InterPro" id="IPR012318">
    <property type="entry name" value="HTH_CRP"/>
</dbReference>
<dbReference type="CDD" id="cd00038">
    <property type="entry name" value="CAP_ED"/>
    <property type="match status" value="1"/>
</dbReference>
<evidence type="ECO:0000256" key="3">
    <source>
        <dbReference type="ARBA" id="ARBA00023163"/>
    </source>
</evidence>
<evidence type="ECO:0000313" key="6">
    <source>
        <dbReference type="EMBL" id="MER2493038.1"/>
    </source>
</evidence>
<dbReference type="InterPro" id="IPR036388">
    <property type="entry name" value="WH-like_DNA-bd_sf"/>
</dbReference>
<keyword evidence="3" id="KW-0804">Transcription</keyword>
<reference evidence="6 7" key="1">
    <citation type="submission" date="2024-06" db="EMBL/GenBank/DDBJ databases">
        <authorList>
            <person name="Chen R.Y."/>
        </authorList>
    </citation>
    <scope>NUCLEOTIDE SEQUENCE [LARGE SCALE GENOMIC DNA]</scope>
    <source>
        <strain evidence="6 7">D2</strain>
    </source>
</reference>
<evidence type="ECO:0000259" key="4">
    <source>
        <dbReference type="PROSITE" id="PS50042"/>
    </source>
</evidence>
<evidence type="ECO:0000259" key="5">
    <source>
        <dbReference type="PROSITE" id="PS51063"/>
    </source>
</evidence>
<dbReference type="InterPro" id="IPR014710">
    <property type="entry name" value="RmlC-like_jellyroll"/>
</dbReference>
<dbReference type="SMART" id="SM00100">
    <property type="entry name" value="cNMP"/>
    <property type="match status" value="1"/>
</dbReference>
<protein>
    <submittedName>
        <fullName evidence="6">Fumarate/nitrate reduction transcriptional regulator Fnr</fullName>
    </submittedName>
</protein>
<comment type="caution">
    <text evidence="6">The sequence shown here is derived from an EMBL/GenBank/DDBJ whole genome shotgun (WGS) entry which is preliminary data.</text>
</comment>
<dbReference type="InterPro" id="IPR000595">
    <property type="entry name" value="cNMP-bd_dom"/>
</dbReference>
<dbReference type="PRINTS" id="PR00034">
    <property type="entry name" value="HTHCRP"/>
</dbReference>
<evidence type="ECO:0000256" key="1">
    <source>
        <dbReference type="ARBA" id="ARBA00023015"/>
    </source>
</evidence>
<evidence type="ECO:0000313" key="7">
    <source>
        <dbReference type="Proteomes" id="UP001467690"/>
    </source>
</evidence>
<feature type="domain" description="Cyclic nucleotide-binding" evidence="4">
    <location>
        <begin position="23"/>
        <end position="106"/>
    </location>
</feature>
<feature type="domain" description="HTH crp-type" evidence="5">
    <location>
        <begin position="157"/>
        <end position="230"/>
    </location>
</feature>
<dbReference type="InterPro" id="IPR036390">
    <property type="entry name" value="WH_DNA-bd_sf"/>
</dbReference>
<dbReference type="SUPFAM" id="SSF51206">
    <property type="entry name" value="cAMP-binding domain-like"/>
    <property type="match status" value="1"/>
</dbReference>
<dbReference type="Pfam" id="PF13545">
    <property type="entry name" value="HTH_Crp_2"/>
    <property type="match status" value="1"/>
</dbReference>
<dbReference type="Pfam" id="PF00027">
    <property type="entry name" value="cNMP_binding"/>
    <property type="match status" value="1"/>
</dbReference>
<keyword evidence="7" id="KW-1185">Reference proteome</keyword>
<dbReference type="NCBIfam" id="NF008365">
    <property type="entry name" value="PRK11161.1"/>
    <property type="match status" value="1"/>
</dbReference>
<proteinExistence type="predicted"/>
<dbReference type="RefSeq" id="WP_350402424.1">
    <property type="nucleotide sequence ID" value="NZ_JBELOE010000239.1"/>
</dbReference>
<dbReference type="Proteomes" id="UP001467690">
    <property type="component" value="Unassembled WGS sequence"/>
</dbReference>
<dbReference type="Gene3D" id="1.10.10.10">
    <property type="entry name" value="Winged helix-like DNA-binding domain superfamily/Winged helix DNA-binding domain"/>
    <property type="match status" value="1"/>
</dbReference>
<keyword evidence="1" id="KW-0805">Transcription regulation</keyword>
<gene>
    <name evidence="6" type="primary">fnr</name>
    <name evidence="6" type="ORF">ABS311_14230</name>
</gene>
<dbReference type="PROSITE" id="PS50042">
    <property type="entry name" value="CNMP_BINDING_3"/>
    <property type="match status" value="1"/>
</dbReference>
<dbReference type="PANTHER" id="PTHR24567:SF75">
    <property type="entry name" value="FUMARATE AND NITRATE REDUCTION REGULATORY PROTEIN"/>
    <property type="match status" value="1"/>
</dbReference>
<accession>A0ABV1RJC0</accession>
<dbReference type="SMART" id="SM00419">
    <property type="entry name" value="HTH_CRP"/>
    <property type="match status" value="1"/>
</dbReference>
<evidence type="ECO:0000256" key="2">
    <source>
        <dbReference type="ARBA" id="ARBA00023125"/>
    </source>
</evidence>
<dbReference type="SUPFAM" id="SSF46785">
    <property type="entry name" value="Winged helix' DNA-binding domain"/>
    <property type="match status" value="1"/>
</dbReference>
<dbReference type="CDD" id="cd00092">
    <property type="entry name" value="HTH_CRP"/>
    <property type="match status" value="1"/>
</dbReference>
<keyword evidence="2" id="KW-0238">DNA-binding</keyword>
<name>A0ABV1RJC0_9ALTE</name>
<dbReference type="PROSITE" id="PS51063">
    <property type="entry name" value="HTH_CRP_2"/>
    <property type="match status" value="1"/>
</dbReference>
<dbReference type="EMBL" id="JBELOE010000239">
    <property type="protein sequence ID" value="MER2493038.1"/>
    <property type="molecule type" value="Genomic_DNA"/>
</dbReference>